<dbReference type="GeneID" id="30072111"/>
<dbReference type="EMBL" id="CM000582">
    <property type="protein sequence ID" value="EWG41132.1"/>
    <property type="molecule type" value="Genomic_DNA"/>
</dbReference>
<proteinExistence type="predicted"/>
<name>W7M897_GIBM7</name>
<accession>W7M897</accession>
<feature type="chain" id="PRO_5004896149" evidence="1">
    <location>
        <begin position="17"/>
        <end position="100"/>
    </location>
</feature>
<keyword evidence="1" id="KW-0732">Signal</keyword>
<evidence type="ECO:0000313" key="2">
    <source>
        <dbReference type="EMBL" id="EWG41132.1"/>
    </source>
</evidence>
<keyword evidence="3" id="KW-1185">Reference proteome</keyword>
<reference evidence="2 3" key="1">
    <citation type="journal article" date="2010" name="Nature">
        <title>Comparative genomics reveals mobile pathogenicity chromosomes in Fusarium.</title>
        <authorList>
            <person name="Ma L.J."/>
            <person name="van der Does H.C."/>
            <person name="Borkovich K.A."/>
            <person name="Coleman J.J."/>
            <person name="Daboussi M.J."/>
            <person name="Di Pietro A."/>
            <person name="Dufresne M."/>
            <person name="Freitag M."/>
            <person name="Grabherr M."/>
            <person name="Henrissat B."/>
            <person name="Houterman P.M."/>
            <person name="Kang S."/>
            <person name="Shim W.B."/>
            <person name="Woloshuk C."/>
            <person name="Xie X."/>
            <person name="Xu J.R."/>
            <person name="Antoniw J."/>
            <person name="Baker S.E."/>
            <person name="Bluhm B.H."/>
            <person name="Breakspear A."/>
            <person name="Brown D.W."/>
            <person name="Butchko R.A."/>
            <person name="Chapman S."/>
            <person name="Coulson R."/>
            <person name="Coutinho P.M."/>
            <person name="Danchin E.G."/>
            <person name="Diener A."/>
            <person name="Gale L.R."/>
            <person name="Gardiner D.M."/>
            <person name="Goff S."/>
            <person name="Hammond-Kosack K.E."/>
            <person name="Hilburn K."/>
            <person name="Hua-Van A."/>
            <person name="Jonkers W."/>
            <person name="Kazan K."/>
            <person name="Kodira C.D."/>
            <person name="Koehrsen M."/>
            <person name="Kumar L."/>
            <person name="Lee Y.H."/>
            <person name="Li L."/>
            <person name="Manners J.M."/>
            <person name="Miranda-Saavedra D."/>
            <person name="Mukherjee M."/>
            <person name="Park G."/>
            <person name="Park J."/>
            <person name="Park S.Y."/>
            <person name="Proctor R.H."/>
            <person name="Regev A."/>
            <person name="Ruiz-Roldan M.C."/>
            <person name="Sain D."/>
            <person name="Sakthikumar S."/>
            <person name="Sykes S."/>
            <person name="Schwartz D.C."/>
            <person name="Turgeon B.G."/>
            <person name="Wapinski I."/>
            <person name="Yoder O."/>
            <person name="Young S."/>
            <person name="Zeng Q."/>
            <person name="Zhou S."/>
            <person name="Galagan J."/>
            <person name="Cuomo C.A."/>
            <person name="Kistler H.C."/>
            <person name="Rep M."/>
        </authorList>
    </citation>
    <scope>NUCLEOTIDE SEQUENCE [LARGE SCALE GENOMIC DNA]</scope>
    <source>
        <strain evidence="3">M3125 / FGSC 7600</strain>
    </source>
</reference>
<protein>
    <submittedName>
        <fullName evidence="2">Uncharacterized protein</fullName>
    </submittedName>
</protein>
<gene>
    <name evidence="2" type="ORF">FVEG_15235</name>
</gene>
<dbReference type="KEGG" id="fvr:FVEG_15235"/>
<evidence type="ECO:0000256" key="1">
    <source>
        <dbReference type="SAM" id="SignalP"/>
    </source>
</evidence>
<evidence type="ECO:0000313" key="3">
    <source>
        <dbReference type="Proteomes" id="UP000009096"/>
    </source>
</evidence>
<feature type="signal peptide" evidence="1">
    <location>
        <begin position="1"/>
        <end position="16"/>
    </location>
</feature>
<dbReference type="OrthoDB" id="5048213at2759"/>
<organism evidence="2 3">
    <name type="scientific">Gibberella moniliformis (strain M3125 / FGSC 7600)</name>
    <name type="common">Maize ear and stalk rot fungus</name>
    <name type="synonym">Fusarium verticillioides</name>
    <dbReference type="NCBI Taxonomy" id="334819"/>
    <lineage>
        <taxon>Eukaryota</taxon>
        <taxon>Fungi</taxon>
        <taxon>Dikarya</taxon>
        <taxon>Ascomycota</taxon>
        <taxon>Pezizomycotina</taxon>
        <taxon>Sordariomycetes</taxon>
        <taxon>Hypocreomycetidae</taxon>
        <taxon>Hypocreales</taxon>
        <taxon>Nectriaceae</taxon>
        <taxon>Fusarium</taxon>
        <taxon>Fusarium fujikuroi species complex</taxon>
    </lineage>
</organism>
<dbReference type="EMBL" id="DS022244">
    <property type="protein sequence ID" value="EWG41132.1"/>
    <property type="molecule type" value="Genomic_DNA"/>
</dbReference>
<dbReference type="VEuPathDB" id="FungiDB:FVEG_15235"/>
<dbReference type="AlphaFoldDB" id="W7M897"/>
<dbReference type="Proteomes" id="UP000009096">
    <property type="component" value="Chromosome 5"/>
</dbReference>
<sequence length="100" mass="10539">MKITASLLLLIHLAAAGPTVSTAEGLPDLATSGEDGYSLSHGEALQLAAKVCPAKFPRKCSIGNFCCRTKKCCKKECCKNTARYCSADWKGLGTNSKSVV</sequence>
<dbReference type="RefSeq" id="XP_018747323.1">
    <property type="nucleotide sequence ID" value="XM_018904359.1"/>
</dbReference>